<comment type="caution">
    <text evidence="4">The sequence shown here is derived from an EMBL/GenBank/DDBJ whole genome shotgun (WGS) entry which is preliminary data.</text>
</comment>
<feature type="repeat" description="TPR" evidence="3">
    <location>
        <begin position="268"/>
        <end position="301"/>
    </location>
</feature>
<evidence type="ECO:0000313" key="4">
    <source>
        <dbReference type="EMBL" id="MDC3982387.1"/>
    </source>
</evidence>
<dbReference type="AlphaFoldDB" id="A0A9X4ATN0"/>
<evidence type="ECO:0000256" key="3">
    <source>
        <dbReference type="PROSITE-ProRule" id="PRU00339"/>
    </source>
</evidence>
<keyword evidence="1" id="KW-0677">Repeat</keyword>
<dbReference type="PROSITE" id="PS50005">
    <property type="entry name" value="TPR"/>
    <property type="match status" value="2"/>
</dbReference>
<dbReference type="RefSeq" id="WP_272427990.1">
    <property type="nucleotide sequence ID" value="NZ_JAGTJJ010000007.1"/>
</dbReference>
<dbReference type="PANTHER" id="PTHR45641">
    <property type="entry name" value="TETRATRICOPEPTIDE REPEAT PROTEIN (AFU_ORTHOLOGUE AFUA_6G03870)"/>
    <property type="match status" value="1"/>
</dbReference>
<dbReference type="SMART" id="SM00028">
    <property type="entry name" value="TPR"/>
    <property type="match status" value="5"/>
</dbReference>
<accession>A0A9X4ATN0</accession>
<reference evidence="4 5" key="1">
    <citation type="submission" date="2021-04" db="EMBL/GenBank/DDBJ databases">
        <title>Genome analysis of Polyangium sp.</title>
        <authorList>
            <person name="Li Y."/>
            <person name="Wang J."/>
        </authorList>
    </citation>
    <scope>NUCLEOTIDE SEQUENCE [LARGE SCALE GENOMIC DNA]</scope>
    <source>
        <strain evidence="4 5">SDU14</strain>
    </source>
</reference>
<keyword evidence="2 3" id="KW-0802">TPR repeat</keyword>
<dbReference type="Pfam" id="PF13424">
    <property type="entry name" value="TPR_12"/>
    <property type="match status" value="2"/>
</dbReference>
<evidence type="ECO:0000256" key="2">
    <source>
        <dbReference type="ARBA" id="ARBA00022803"/>
    </source>
</evidence>
<proteinExistence type="predicted"/>
<dbReference type="SUPFAM" id="SSF48452">
    <property type="entry name" value="TPR-like"/>
    <property type="match status" value="3"/>
</dbReference>
<evidence type="ECO:0000256" key="1">
    <source>
        <dbReference type="ARBA" id="ARBA00022737"/>
    </source>
</evidence>
<dbReference type="EMBL" id="JAGTJJ010000007">
    <property type="protein sequence ID" value="MDC3982387.1"/>
    <property type="molecule type" value="Genomic_DNA"/>
</dbReference>
<dbReference type="Gene3D" id="1.25.40.10">
    <property type="entry name" value="Tetratricopeptide repeat domain"/>
    <property type="match status" value="2"/>
</dbReference>
<dbReference type="InterPro" id="IPR011990">
    <property type="entry name" value="TPR-like_helical_dom_sf"/>
</dbReference>
<dbReference type="Pfam" id="PF13374">
    <property type="entry name" value="TPR_10"/>
    <property type="match status" value="1"/>
</dbReference>
<organism evidence="4 5">
    <name type="scientific">Polyangium jinanense</name>
    <dbReference type="NCBI Taxonomy" id="2829994"/>
    <lineage>
        <taxon>Bacteria</taxon>
        <taxon>Pseudomonadati</taxon>
        <taxon>Myxococcota</taxon>
        <taxon>Polyangia</taxon>
        <taxon>Polyangiales</taxon>
        <taxon>Polyangiaceae</taxon>
        <taxon>Polyangium</taxon>
    </lineage>
</organism>
<evidence type="ECO:0000313" key="5">
    <source>
        <dbReference type="Proteomes" id="UP001151081"/>
    </source>
</evidence>
<keyword evidence="5" id="KW-1185">Reference proteome</keyword>
<gene>
    <name evidence="4" type="ORF">KEG57_17860</name>
</gene>
<dbReference type="Proteomes" id="UP001151081">
    <property type="component" value="Unassembled WGS sequence"/>
</dbReference>
<name>A0A9X4ATN0_9BACT</name>
<feature type="repeat" description="TPR" evidence="3">
    <location>
        <begin position="183"/>
        <end position="216"/>
    </location>
</feature>
<sequence>MLRRLRRALRKRAFERKLAALPALLERKQNAEAEAAASEALLIGEEVFGEEAAELTTPLYVIAAARLSAGHTEDALAACTRAIRIAEALAGAPTEPRLPKLYELAAAIHERAGRLDATIRLYRRLLAGYERMRSPDEAAIADVAGRLGLLLGKQKQTAEAELLLARALTTTERVFGARSRPAAEALYNLGTVLAAAGRRDDAARSLRRAIGILTETDARTVDSLLALAQHNLATLVEAEGRADEAEDLYRRALAAHAGATGADPPEIRPTLVRLGNLLEAKGRVDEALSLYDRALPLAEAELGPDHAVTLGIRAFREAAQHKRPPAR</sequence>
<dbReference type="InterPro" id="IPR019734">
    <property type="entry name" value="TPR_rpt"/>
</dbReference>
<dbReference type="PANTHER" id="PTHR45641:SF19">
    <property type="entry name" value="NEPHROCYSTIN-3"/>
    <property type="match status" value="1"/>
</dbReference>
<protein>
    <submittedName>
        <fullName evidence="4">Tetratricopeptide repeat protein</fullName>
    </submittedName>
</protein>